<dbReference type="Proteomes" id="UP000750522">
    <property type="component" value="Unassembled WGS sequence"/>
</dbReference>
<reference evidence="5 7" key="1">
    <citation type="submission" date="2014-03" db="EMBL/GenBank/DDBJ databases">
        <authorList>
            <person name="Casaregola S."/>
        </authorList>
    </citation>
    <scope>NUCLEOTIDE SEQUENCE [LARGE SCALE GENOMIC DNA]</scope>
    <source>
        <strain evidence="5 7">CLIB 918</strain>
    </source>
</reference>
<dbReference type="GO" id="GO:0043488">
    <property type="term" value="P:regulation of mRNA stability"/>
    <property type="evidence" value="ECO:0007669"/>
    <property type="project" value="TreeGrafter"/>
</dbReference>
<accession>A0A0J9X6Z6</accession>
<keyword evidence="7" id="KW-1185">Reference proteome</keyword>
<dbReference type="GO" id="GO:0034063">
    <property type="term" value="P:stress granule assembly"/>
    <property type="evidence" value="ECO:0007669"/>
    <property type="project" value="TreeGrafter"/>
</dbReference>
<dbReference type="PANTHER" id="PTHR47640:SF5">
    <property type="entry name" value="RRM DOMAIN-CONTAINING PROTEIN"/>
    <property type="match status" value="1"/>
</dbReference>
<dbReference type="SMART" id="SM00360">
    <property type="entry name" value="RRM"/>
    <property type="match status" value="3"/>
</dbReference>
<comment type="caution">
    <text evidence="5">The sequence shown here is derived from an EMBL/GenBank/DDBJ whole genome shotgun (WGS) entry which is preliminary data.</text>
</comment>
<evidence type="ECO:0000313" key="7">
    <source>
        <dbReference type="Proteomes" id="UP000242525"/>
    </source>
</evidence>
<sequence length="369" mass="41842">MASTEQQPQPQQQQQPQQPQQQQQQPQQQTQQQDIDLPVTAPAHASQGGREVNKKVLYVGGVDQNVTEEMLLELFKVTGNVTSIKIFPDKNRRGLNYAFVEYDDNAAAELAFSTLDHRVLNQSEITINWAYQTQQTTRDPEFFNIFVGDLSSEVNDEFLSKAFSVYGNMVEARVMWDMTTGRSRGYGFVSFSDRASAEQALNSMNGEWLGSRTIRCNWASQKQQLSAGNHNNFHHNNNGHNNGGINNHNSGNAFGNNGNNNYNKQQHFHQQQQQNMGMITPNSYDMVLRQAPNWQTTVYIGNLAPFTGPNDLISLLQNFGYIVDFKYQQERGYAFVKYENHERAAMAITNLANAQIHGRPLRVGWGKNN</sequence>
<dbReference type="SMART" id="SM00361">
    <property type="entry name" value="RRM_1"/>
    <property type="match status" value="3"/>
</dbReference>
<organism evidence="5 7">
    <name type="scientific">Geotrichum candidum</name>
    <name type="common">Oospora lactis</name>
    <name type="synonym">Dipodascus geotrichum</name>
    <dbReference type="NCBI Taxonomy" id="1173061"/>
    <lineage>
        <taxon>Eukaryota</taxon>
        <taxon>Fungi</taxon>
        <taxon>Dikarya</taxon>
        <taxon>Ascomycota</taxon>
        <taxon>Saccharomycotina</taxon>
        <taxon>Dipodascomycetes</taxon>
        <taxon>Dipodascales</taxon>
        <taxon>Dipodascaceae</taxon>
        <taxon>Geotrichum</taxon>
    </lineage>
</organism>
<reference evidence="6" key="3">
    <citation type="submission" date="2020-01" db="EMBL/GenBank/DDBJ databases">
        <authorList>
            <person name="Perkins V."/>
            <person name="Lessard M.-H."/>
            <person name="Dugat-Bony E."/>
            <person name="Frenette M."/>
            <person name="Labrie S."/>
        </authorList>
    </citation>
    <scope>NUCLEOTIDE SEQUENCE</scope>
    <source>
        <strain evidence="6">LMA-70</strain>
    </source>
</reference>
<dbReference type="SUPFAM" id="SSF54928">
    <property type="entry name" value="RNA-binding domain, RBD"/>
    <property type="match status" value="3"/>
</dbReference>
<dbReference type="EMBL" id="QQZK01000008">
    <property type="protein sequence ID" value="KAF5104397.1"/>
    <property type="molecule type" value="Genomic_DNA"/>
</dbReference>
<dbReference type="InterPro" id="IPR000504">
    <property type="entry name" value="RRM_dom"/>
</dbReference>
<dbReference type="OrthoDB" id="8093034at2759"/>
<dbReference type="InterPro" id="IPR012677">
    <property type="entry name" value="Nucleotide-bd_a/b_plait_sf"/>
</dbReference>
<feature type="domain" description="RRM" evidence="4">
    <location>
        <begin position="55"/>
        <end position="132"/>
    </location>
</feature>
<dbReference type="STRING" id="1173061.A0A0J9X6Z6"/>
<proteinExistence type="predicted"/>
<dbReference type="GO" id="GO:0000184">
    <property type="term" value="P:nuclear-transcribed mRNA catabolic process, nonsense-mediated decay"/>
    <property type="evidence" value="ECO:0007669"/>
    <property type="project" value="TreeGrafter"/>
</dbReference>
<dbReference type="AlphaFoldDB" id="A0A0J9X6Z6"/>
<protein>
    <submittedName>
        <fullName evidence="5">Similar to Saccharomyces cerevisiae YNL016W PUB1 Poly (A)+ RNA-binding protein, abundant mRNP-component protein that binds mRNA and is required for stability of many mRNAs</fullName>
    </submittedName>
</protein>
<feature type="domain" description="RRM" evidence="4">
    <location>
        <begin position="296"/>
        <end position="368"/>
    </location>
</feature>
<evidence type="ECO:0000313" key="6">
    <source>
        <dbReference type="EMBL" id="KAF5104397.1"/>
    </source>
</evidence>
<evidence type="ECO:0000313" key="5">
    <source>
        <dbReference type="EMBL" id="CDO52922.1"/>
    </source>
</evidence>
<dbReference type="EMBL" id="CCBN010000004">
    <property type="protein sequence ID" value="CDO52922.1"/>
    <property type="molecule type" value="Genomic_DNA"/>
</dbReference>
<dbReference type="Gene3D" id="3.30.70.330">
    <property type="match status" value="3"/>
</dbReference>
<feature type="compositionally biased region" description="Low complexity" evidence="3">
    <location>
        <begin position="1"/>
        <end position="33"/>
    </location>
</feature>
<feature type="region of interest" description="Disordered" evidence="3">
    <location>
        <begin position="1"/>
        <end position="35"/>
    </location>
</feature>
<dbReference type="InterPro" id="IPR050825">
    <property type="entry name" value="RBM42_RBP45_47-like"/>
</dbReference>
<dbReference type="InterPro" id="IPR035979">
    <property type="entry name" value="RBD_domain_sf"/>
</dbReference>
<feature type="domain" description="RRM" evidence="4">
    <location>
        <begin position="143"/>
        <end position="221"/>
    </location>
</feature>
<reference evidence="6" key="2">
    <citation type="journal article" date="2020" name="Front. Microbiol.">
        <title>Phenotypic and Genetic Characterization of the Cheese Ripening Yeast Geotrichum candidum.</title>
        <authorList>
            <person name="Perkins V."/>
            <person name="Vignola S."/>
            <person name="Lessard M.H."/>
            <person name="Plante P.L."/>
            <person name="Corbeil J."/>
            <person name="Dugat-Bony E."/>
            <person name="Frenette M."/>
            <person name="Labrie S."/>
        </authorList>
    </citation>
    <scope>NUCLEOTIDE SEQUENCE</scope>
    <source>
        <strain evidence="6">LMA-70</strain>
    </source>
</reference>
<dbReference type="InterPro" id="IPR003954">
    <property type="entry name" value="RRM_euk-type"/>
</dbReference>
<evidence type="ECO:0000256" key="3">
    <source>
        <dbReference type="SAM" id="MobiDB-lite"/>
    </source>
</evidence>
<dbReference type="GO" id="GO:0003729">
    <property type="term" value="F:mRNA binding"/>
    <property type="evidence" value="ECO:0007669"/>
    <property type="project" value="InterPro"/>
</dbReference>
<dbReference type="Pfam" id="PF00076">
    <property type="entry name" value="RRM_1"/>
    <property type="match status" value="3"/>
</dbReference>
<evidence type="ECO:0000259" key="4">
    <source>
        <dbReference type="PROSITE" id="PS50102"/>
    </source>
</evidence>
<dbReference type="GO" id="GO:0010494">
    <property type="term" value="C:cytoplasmic stress granule"/>
    <property type="evidence" value="ECO:0007669"/>
    <property type="project" value="TreeGrafter"/>
</dbReference>
<gene>
    <name evidence="5" type="ORF">BN980_GECA04s01594g</name>
    <name evidence="6" type="ORF">DV451_000632</name>
</gene>
<dbReference type="PANTHER" id="PTHR47640">
    <property type="entry name" value="TRNA SELENOCYSTEINE 1-ASSOCIATED PROTEIN 1-RELATED-RELATED"/>
    <property type="match status" value="1"/>
</dbReference>
<keyword evidence="1 2" id="KW-0694">RNA-binding</keyword>
<evidence type="ECO:0000256" key="2">
    <source>
        <dbReference type="PROSITE-ProRule" id="PRU00176"/>
    </source>
</evidence>
<dbReference type="PROSITE" id="PS50102">
    <property type="entry name" value="RRM"/>
    <property type="match status" value="3"/>
</dbReference>
<feature type="region of interest" description="Disordered" evidence="3">
    <location>
        <begin position="228"/>
        <end position="264"/>
    </location>
</feature>
<name>A0A0J9X6Z6_GEOCN</name>
<evidence type="ECO:0000256" key="1">
    <source>
        <dbReference type="ARBA" id="ARBA00022884"/>
    </source>
</evidence>
<dbReference type="Proteomes" id="UP000242525">
    <property type="component" value="Unassembled WGS sequence"/>
</dbReference>